<reference evidence="1 2" key="1">
    <citation type="journal article" date="2009" name="PLoS ONE">
        <title>The complete genome of Teredinibacter turnerae T7901: an intracellular endosymbiont of marine wood-boring bivalves (shipworms).</title>
        <authorList>
            <person name="Yang J.C."/>
            <person name="Madupu R."/>
            <person name="Durkin A.S."/>
            <person name="Ekborg N.A."/>
            <person name="Pedamallu C.S."/>
            <person name="Hostetler J.B."/>
            <person name="Radune D."/>
            <person name="Toms B.S."/>
            <person name="Henrissat B."/>
            <person name="Coutinho P.M."/>
            <person name="Schwarz S."/>
            <person name="Field L."/>
            <person name="Trindade-Silva A.E."/>
            <person name="Soares C.A.G."/>
            <person name="Elshahawi S."/>
            <person name="Hanora A."/>
            <person name="Schmidt E.W."/>
            <person name="Haygood M.G."/>
            <person name="Posfai J."/>
            <person name="Benner J."/>
            <person name="Madinger C."/>
            <person name="Nove J."/>
            <person name="Anton B."/>
            <person name="Chaudhary K."/>
            <person name="Foster J."/>
            <person name="Holman A."/>
            <person name="Kumar S."/>
            <person name="Lessard P.A."/>
            <person name="Luyten Y.A."/>
            <person name="Slatko B."/>
            <person name="Wood N."/>
            <person name="Wu B."/>
            <person name="Teplitski M."/>
            <person name="Mougous J.D."/>
            <person name="Ward N."/>
            <person name="Eisen J.A."/>
            <person name="Badger J.H."/>
            <person name="Distel D.L."/>
        </authorList>
    </citation>
    <scope>NUCLEOTIDE SEQUENCE [LARGE SCALE GENOMIC DNA]</scope>
    <source>
        <strain evidence="2">ATCC 39867 / T7901</strain>
    </source>
</reference>
<sequence>MANTAAPVRYCLNSSSGEKSCNWRGIASLVDTQRSNSYFCYRYFYGNFAELLAIVKLK</sequence>
<organism evidence="1 2">
    <name type="scientific">Teredinibacter turnerae (strain ATCC 39867 / T7901)</name>
    <dbReference type="NCBI Taxonomy" id="377629"/>
    <lineage>
        <taxon>Bacteria</taxon>
        <taxon>Pseudomonadati</taxon>
        <taxon>Pseudomonadota</taxon>
        <taxon>Gammaproteobacteria</taxon>
        <taxon>Cellvibrionales</taxon>
        <taxon>Cellvibrionaceae</taxon>
        <taxon>Teredinibacter</taxon>
    </lineage>
</organism>
<evidence type="ECO:0000313" key="1">
    <source>
        <dbReference type="EMBL" id="ACR12668.1"/>
    </source>
</evidence>
<keyword evidence="2" id="KW-1185">Reference proteome</keyword>
<proteinExistence type="predicted"/>
<accession>C5BJQ5</accession>
<dbReference type="STRING" id="377629.TERTU_4540"/>
<dbReference type="EMBL" id="CP001614">
    <property type="protein sequence ID" value="ACR12668.1"/>
    <property type="molecule type" value="Genomic_DNA"/>
</dbReference>
<dbReference type="KEGG" id="ttu:TERTU_4540"/>
<dbReference type="HOGENOM" id="CLU_2977755_0_0_6"/>
<protein>
    <submittedName>
        <fullName evidence="1">Uncharacterized protein</fullName>
    </submittedName>
</protein>
<gene>
    <name evidence="1" type="ordered locus">TERTU_4540</name>
</gene>
<evidence type="ECO:0000313" key="2">
    <source>
        <dbReference type="Proteomes" id="UP000009080"/>
    </source>
</evidence>
<dbReference type="Proteomes" id="UP000009080">
    <property type="component" value="Chromosome"/>
</dbReference>
<name>C5BJQ5_TERTT</name>
<dbReference type="AlphaFoldDB" id="C5BJQ5"/>